<dbReference type="InterPro" id="IPR016040">
    <property type="entry name" value="NAD(P)-bd_dom"/>
</dbReference>
<keyword evidence="3" id="KW-1185">Reference proteome</keyword>
<dbReference type="PANTHER" id="PTHR47129:SF1">
    <property type="entry name" value="NMRA-LIKE DOMAIN-CONTAINING PROTEIN"/>
    <property type="match status" value="1"/>
</dbReference>
<comment type="caution">
    <text evidence="2">The sequence shown here is derived from an EMBL/GenBank/DDBJ whole genome shotgun (WGS) entry which is preliminary data.</text>
</comment>
<accession>A0A4S8P2P1</accession>
<dbReference type="InterPro" id="IPR052718">
    <property type="entry name" value="NmrA-type_oxidoreductase"/>
</dbReference>
<reference evidence="2 3" key="1">
    <citation type="journal article" date="2018" name="Int. J. Syst. Evol. Microbiol.">
        <title>Glycomyces paridis sp. nov., isolated from the medicinal plant Paris polyphylla.</title>
        <authorList>
            <person name="Fang X.M."/>
            <person name="Bai J.L."/>
            <person name="Su J."/>
            <person name="Zhao L.L."/>
            <person name="Liu H.Y."/>
            <person name="Ma B.P."/>
            <person name="Zhang Y.Q."/>
            <person name="Yu L.Y."/>
        </authorList>
    </citation>
    <scope>NUCLEOTIDE SEQUENCE [LARGE SCALE GENOMIC DNA]</scope>
    <source>
        <strain evidence="2 3">CPCC 204357</strain>
    </source>
</reference>
<dbReference type="Proteomes" id="UP000305792">
    <property type="component" value="Unassembled WGS sequence"/>
</dbReference>
<dbReference type="SUPFAM" id="SSF51735">
    <property type="entry name" value="NAD(P)-binding Rossmann-fold domains"/>
    <property type="match status" value="1"/>
</dbReference>
<dbReference type="Pfam" id="PF13460">
    <property type="entry name" value="NAD_binding_10"/>
    <property type="match status" value="1"/>
</dbReference>
<evidence type="ECO:0000313" key="2">
    <source>
        <dbReference type="EMBL" id="THV23571.1"/>
    </source>
</evidence>
<protein>
    <submittedName>
        <fullName evidence="2">NAD-dependent epimerase/dehydratase family protein</fullName>
    </submittedName>
</protein>
<dbReference type="Gene3D" id="3.90.25.10">
    <property type="entry name" value="UDP-galactose 4-epimerase, domain 1"/>
    <property type="match status" value="1"/>
</dbReference>
<proteinExistence type="predicted"/>
<name>A0A4S8P2P1_9ACTN</name>
<dbReference type="InterPro" id="IPR036291">
    <property type="entry name" value="NAD(P)-bd_dom_sf"/>
</dbReference>
<dbReference type="PANTHER" id="PTHR47129">
    <property type="entry name" value="QUINONE OXIDOREDUCTASE 2"/>
    <property type="match status" value="1"/>
</dbReference>
<gene>
    <name evidence="2" type="ORF">E9998_22510</name>
</gene>
<dbReference type="OrthoDB" id="3243290at2"/>
<dbReference type="Gene3D" id="3.40.50.720">
    <property type="entry name" value="NAD(P)-binding Rossmann-like Domain"/>
    <property type="match status" value="1"/>
</dbReference>
<organism evidence="2 3">
    <name type="scientific">Glycomyces paridis</name>
    <dbReference type="NCBI Taxonomy" id="2126555"/>
    <lineage>
        <taxon>Bacteria</taxon>
        <taxon>Bacillati</taxon>
        <taxon>Actinomycetota</taxon>
        <taxon>Actinomycetes</taxon>
        <taxon>Glycomycetales</taxon>
        <taxon>Glycomycetaceae</taxon>
        <taxon>Glycomyces</taxon>
    </lineage>
</organism>
<evidence type="ECO:0000259" key="1">
    <source>
        <dbReference type="Pfam" id="PF13460"/>
    </source>
</evidence>
<sequence>MIGITGTTGGVGSAAVRHLLARGRRDVVALARRPDAVPAAPGLSARRADYDGPDTLREAMRGLDTLVMVSSDGLAETMERHHRNVIGAAAEAGVGHLVYTSILDIEPGTRFYYAPGHQATETLLDASGIPHCKARTSVFADFFADTWLGAALASGVLDLPLGEGAVSLVAREDVGRGIAAAALAGAEGVVRLTGPEALTGERIAAAAARATGRPLRFAPVTDADYRARLLSEGEPGWLVEAYATMFGAVRDGRFAAAPGDVERLTGTPPASFERYLEGHRVHSGE</sequence>
<feature type="domain" description="NAD(P)-binding" evidence="1">
    <location>
        <begin position="6"/>
        <end position="141"/>
    </location>
</feature>
<dbReference type="AlphaFoldDB" id="A0A4S8P2P1"/>
<dbReference type="EMBL" id="STGX01000021">
    <property type="protein sequence ID" value="THV23571.1"/>
    <property type="molecule type" value="Genomic_DNA"/>
</dbReference>
<dbReference type="RefSeq" id="WP_136531944.1">
    <property type="nucleotide sequence ID" value="NZ_STGX01000021.1"/>
</dbReference>
<evidence type="ECO:0000313" key="3">
    <source>
        <dbReference type="Proteomes" id="UP000305792"/>
    </source>
</evidence>